<comment type="caution">
    <text evidence="4">The sequence shown here is derived from an EMBL/GenBank/DDBJ whole genome shotgun (WGS) entry which is preliminary data.</text>
</comment>
<dbReference type="InterPro" id="IPR007809">
    <property type="entry name" value="FlgN-like"/>
</dbReference>
<proteinExistence type="inferred from homology"/>
<keyword evidence="5" id="KW-1185">Reference proteome</keyword>
<name>A0ABR5YN49_9ENTR</name>
<evidence type="ECO:0000313" key="5">
    <source>
        <dbReference type="Proteomes" id="UP000076880"/>
    </source>
</evidence>
<organism evidence="4 5">
    <name type="scientific">Enterobacter genomosp. S</name>
    <dbReference type="NCBI Taxonomy" id="2364151"/>
    <lineage>
        <taxon>Bacteria</taxon>
        <taxon>Pseudomonadati</taxon>
        <taxon>Pseudomonadota</taxon>
        <taxon>Gammaproteobacteria</taxon>
        <taxon>Enterobacterales</taxon>
        <taxon>Enterobacteriaceae</taxon>
        <taxon>Enterobacter</taxon>
        <taxon>Enterobacter cloacae complex</taxon>
        <taxon>Enterobacter cloacae complex clade S</taxon>
    </lineage>
</organism>
<evidence type="ECO:0000256" key="1">
    <source>
        <dbReference type="ARBA" id="ARBA00002397"/>
    </source>
</evidence>
<comment type="similarity">
    <text evidence="2">Belongs to the FlgN family.</text>
</comment>
<accession>A0ABR5YN49</accession>
<keyword evidence="3" id="KW-1005">Bacterial flagellum biogenesis</keyword>
<reference evidence="5" key="1">
    <citation type="submission" date="2016-03" db="EMBL/GenBank/DDBJ databases">
        <title>WGS of SAMN04393274.</title>
        <authorList>
            <person name="Adams M."/>
            <person name="Sutton G."/>
            <person name="Nelson K."/>
            <person name="Thaden J."/>
            <person name="Fowler V."/>
            <person name="Mccorrison J."/>
            <person name="Sanka R."/>
            <person name="Brinkac L."/>
            <person name="Nierman W."/>
        </authorList>
    </citation>
    <scope>NUCLEOTIDE SEQUENCE [LARGE SCALE GENOMIC DNA]</scope>
    <source>
        <strain evidence="5">GN06232</strain>
    </source>
</reference>
<dbReference type="Proteomes" id="UP000076880">
    <property type="component" value="Unassembled WGS sequence"/>
</dbReference>
<dbReference type="Gene3D" id="1.20.58.300">
    <property type="entry name" value="FlgN-like"/>
    <property type="match status" value="1"/>
</dbReference>
<evidence type="ECO:0008006" key="6">
    <source>
        <dbReference type="Google" id="ProtNLM"/>
    </source>
</evidence>
<evidence type="ECO:0000256" key="2">
    <source>
        <dbReference type="ARBA" id="ARBA00007703"/>
    </source>
</evidence>
<dbReference type="SUPFAM" id="SSF140566">
    <property type="entry name" value="FlgN-like"/>
    <property type="match status" value="1"/>
</dbReference>
<comment type="function">
    <text evidence="1">Required for the efficient initiation of filament assembly.</text>
</comment>
<gene>
    <name evidence="4" type="ORF">A3466_01585</name>
</gene>
<evidence type="ECO:0000313" key="4">
    <source>
        <dbReference type="EMBL" id="KZR32295.1"/>
    </source>
</evidence>
<dbReference type="EMBL" id="LVVA01000018">
    <property type="protein sequence ID" value="KZR32295.1"/>
    <property type="molecule type" value="Genomic_DNA"/>
</dbReference>
<dbReference type="InterPro" id="IPR036679">
    <property type="entry name" value="FlgN-like_sf"/>
</dbReference>
<protein>
    <recommendedName>
        <fullName evidence="6">Flagellar biosynthesis protein FlgN</fullName>
    </recommendedName>
</protein>
<dbReference type="RefSeq" id="WP_063450819.1">
    <property type="nucleotide sequence ID" value="NZ_LVVA01000018.1"/>
</dbReference>
<dbReference type="Pfam" id="PF05130">
    <property type="entry name" value="FlgN"/>
    <property type="match status" value="1"/>
</dbReference>
<sequence length="145" mass="16650">MTNAAQRVKALIQGMTEDRKHYQTLGEMLMEQRHHIIARNAASLDSVNAQIMALYQQISHNSQQRRRLLELLGITASGEGMKTLIARLPSSHQAPVAALWQTLQKQVEECQQRNEYNGTLMNMQHDILQNLLNSSEPENWLYQQI</sequence>
<evidence type="ECO:0000256" key="3">
    <source>
        <dbReference type="ARBA" id="ARBA00022795"/>
    </source>
</evidence>